<dbReference type="Proteomes" id="UP000002872">
    <property type="component" value="Unassembled WGS sequence"/>
</dbReference>
<reference evidence="1" key="1">
    <citation type="submission" date="2011-01" db="EMBL/GenBank/DDBJ databases">
        <title>The Genome Sequence of Nematocida parisii strain ERTm3.</title>
        <authorList>
            <consortium name="The Broad Institute Genome Sequencing Platform"/>
            <consortium name="The Broad Institute Genome Sequencing Center for Infectious Disease"/>
            <person name="Cuomo C."/>
            <person name="Troemel E."/>
            <person name="Young S.K."/>
            <person name="Zeng Q."/>
            <person name="Gargeya S."/>
            <person name="Fitzgerald M."/>
            <person name="Haas B."/>
            <person name="Abouelleil A."/>
            <person name="Alvarado L."/>
            <person name="Arachchi H.M."/>
            <person name="Berlin A."/>
            <person name="Chapman S.B."/>
            <person name="Gearin G."/>
            <person name="Goldberg J."/>
            <person name="Griggs A."/>
            <person name="Gujja S."/>
            <person name="Hansen M."/>
            <person name="Heiman D."/>
            <person name="Howarth C."/>
            <person name="Larimer J."/>
            <person name="Lui A."/>
            <person name="MacDonald P.J.P."/>
            <person name="McCowen C."/>
            <person name="Montmayeur A."/>
            <person name="Murphy C."/>
            <person name="Neiman D."/>
            <person name="Pearson M."/>
            <person name="Priest M."/>
            <person name="Roberts A."/>
            <person name="Saif S."/>
            <person name="Shea T."/>
            <person name="Sisk P."/>
            <person name="Stolte C."/>
            <person name="Sykes S."/>
            <person name="Wortman J."/>
            <person name="Nusbaum C."/>
            <person name="Birren B."/>
        </authorList>
    </citation>
    <scope>NUCLEOTIDE SEQUENCE</scope>
    <source>
        <strain evidence="1">ERTm3</strain>
    </source>
</reference>
<dbReference type="EMBL" id="GL870880">
    <property type="protein sequence ID" value="EIJ87979.1"/>
    <property type="molecule type" value="Genomic_DNA"/>
</dbReference>
<protein>
    <submittedName>
        <fullName evidence="1">Uncharacterized protein</fullName>
    </submittedName>
</protein>
<proteinExistence type="predicted"/>
<organism evidence="1 2">
    <name type="scientific">Nematocida parisii (strain ERTm3)</name>
    <name type="common">Nematode killer fungus</name>
    <dbReference type="NCBI Taxonomy" id="935791"/>
    <lineage>
        <taxon>Eukaryota</taxon>
        <taxon>Fungi</taxon>
        <taxon>Fungi incertae sedis</taxon>
        <taxon>Microsporidia</taxon>
        <taxon>Nematocida</taxon>
    </lineage>
</organism>
<gene>
    <name evidence="1" type="ORF">NEQG_02051</name>
</gene>
<name>I3EFI2_NEMP3</name>
<dbReference type="VEuPathDB" id="MicrosporidiaDB:NEQG_02051"/>
<dbReference type="AlphaFoldDB" id="I3EFI2"/>
<evidence type="ECO:0000313" key="2">
    <source>
        <dbReference type="Proteomes" id="UP000002872"/>
    </source>
</evidence>
<dbReference type="HOGENOM" id="CLU_2622584_0_0_1"/>
<evidence type="ECO:0000313" key="1">
    <source>
        <dbReference type="EMBL" id="EIJ87979.1"/>
    </source>
</evidence>
<dbReference type="InParanoid" id="I3EFI2"/>
<accession>I3EFI2</accession>
<sequence>MYLTYSRGVTPSPPCYVTKIEKSVKGESSLLSLESDLSLCELEVLKHSCVRSGAEVSCRCFPKSPPKLEKSFD</sequence>
<keyword evidence="2" id="KW-1185">Reference proteome</keyword>